<geneLocation type="mitochondrion" evidence="2"/>
<reference evidence="2 3" key="3">
    <citation type="journal article" date="2016" name="FEMS Yeast Res.">
        <title>Curation of the genome annotation of Pichia pastoris (Komagataella phaffii) CBS7435 from gene level to protein function.</title>
        <authorList>
            <person name="Valli M."/>
            <person name="Tatto N.E."/>
            <person name="Peymann A."/>
            <person name="Gruber C."/>
            <person name="Landes N."/>
            <person name="Ekker H."/>
            <person name="Thallinger G.G."/>
            <person name="Mattanovich D."/>
            <person name="Gasser B."/>
            <person name="Graf A.B."/>
        </authorList>
    </citation>
    <scope>GENOME REANNOTATION</scope>
    <source>
        <strain evidence="2 3">ATCC 76273 / CBS 7435 / CECT 11047 / NRRL Y-11430 / Wegner 21-1</strain>
    </source>
</reference>
<dbReference type="InterPro" id="IPR004860">
    <property type="entry name" value="LAGLIDADG_dom"/>
</dbReference>
<dbReference type="HOGENOM" id="CLU_1355297_0_0_1"/>
<dbReference type="Pfam" id="PF03161">
    <property type="entry name" value="LAGLIDADG_2"/>
    <property type="match status" value="1"/>
</dbReference>
<evidence type="ECO:0000313" key="3">
    <source>
        <dbReference type="Proteomes" id="UP000006853"/>
    </source>
</evidence>
<dbReference type="SUPFAM" id="SSF55608">
    <property type="entry name" value="Homing endonucleases"/>
    <property type="match status" value="1"/>
</dbReference>
<dbReference type="Gene3D" id="3.10.28.10">
    <property type="entry name" value="Homing endonucleases"/>
    <property type="match status" value="2"/>
</dbReference>
<keyword evidence="3" id="KW-1185">Reference proteome</keyword>
<gene>
    <name evidence="2" type="ordered locus">PP7435_Mit-0250</name>
</gene>
<reference key="2">
    <citation type="submission" date="2011-04" db="EMBL/GenBank/DDBJ databases">
        <title>High-quality genome sequence of Pichia pastoris CBS 7435.</title>
        <authorList>
            <person name="Kueberl A."/>
            <person name="Schneider J."/>
            <person name="Thallinger G.G."/>
            <person name="Anderl I."/>
            <person name="Wibberg D."/>
            <person name="Hajek T."/>
            <person name="Jaenicke S."/>
            <person name="Brinkrolf K."/>
            <person name="Goesmann A."/>
            <person name="Szczepanowski R."/>
            <person name="Puehler A."/>
            <person name="Schwab H."/>
            <person name="Glieder A."/>
            <person name="Pichler H."/>
        </authorList>
    </citation>
    <scope>NUCLEOTIDE SEQUENCE</scope>
    <source>
        <strain>CBS 7435</strain>
    </source>
</reference>
<dbReference type="PANTHER" id="PTHR47539">
    <property type="entry name" value="PENTATRICOPEPTIDE REPEAT-CONTAINING PROTEIN OTP51, CHLOROPLASTIC"/>
    <property type="match status" value="1"/>
</dbReference>
<proteinExistence type="predicted"/>
<organism evidence="2 3">
    <name type="scientific">Komagataella phaffii (strain ATCC 76273 / CBS 7435 / CECT 11047 / NRRL Y-11430 / Wegner 21-1)</name>
    <name type="common">Yeast</name>
    <name type="synonym">Pichia pastoris</name>
    <dbReference type="NCBI Taxonomy" id="981350"/>
    <lineage>
        <taxon>Eukaryota</taxon>
        <taxon>Fungi</taxon>
        <taxon>Dikarya</taxon>
        <taxon>Ascomycota</taxon>
        <taxon>Saccharomycotina</taxon>
        <taxon>Pichiomycetes</taxon>
        <taxon>Pichiales</taxon>
        <taxon>Pichiaceae</taxon>
        <taxon>Komagataella</taxon>
    </lineage>
</organism>
<keyword evidence="2" id="KW-0496">Mitochondrion</keyword>
<dbReference type="EMBL" id="FR839632">
    <property type="protein sequence ID" value="CCA41189.2"/>
    <property type="molecule type" value="Genomic_DNA"/>
</dbReference>
<dbReference type="Proteomes" id="UP000006853">
    <property type="component" value="Mitochondrion MT"/>
</dbReference>
<feature type="domain" description="Homing endonuclease LAGLIDADG" evidence="1">
    <location>
        <begin position="35"/>
        <end position="208"/>
    </location>
</feature>
<dbReference type="InterPro" id="IPR052500">
    <property type="entry name" value="Chloro/Mito_RNA_Process"/>
</dbReference>
<dbReference type="GO" id="GO:0004519">
    <property type="term" value="F:endonuclease activity"/>
    <property type="evidence" value="ECO:0007669"/>
    <property type="project" value="InterPro"/>
</dbReference>
<sequence length="228" mass="27104">MKINKTQLMGLSPNNKLLKEYKKQLNNNLSQMQFETAMGLVLGDVYLRNRYNTNYCMQFEWKSKDYMDHMNNMFNEYIMSPPHKKVRMNKNNNEVMTWGAQTMSHEAFNFLGNLFYKNKMKTMPKNLVSDYVTARNLAYWFMDDGSKYDNNKNNTTNFALCLNTQGFTFEEMNHLAKELNLKFDLKCSVINNKNKPVIKMDSSSYLTFKMLMDKYMMPSMKYKLLFKS</sequence>
<dbReference type="InterPro" id="IPR027434">
    <property type="entry name" value="Homing_endonucl"/>
</dbReference>
<dbReference type="GO" id="GO:0000373">
    <property type="term" value="P:Group II intron splicing"/>
    <property type="evidence" value="ECO:0007669"/>
    <property type="project" value="TreeGrafter"/>
</dbReference>
<reference evidence="2 3" key="1">
    <citation type="journal article" date="2011" name="J. Biotechnol.">
        <title>High-quality genome sequence of Pichia pastoris CBS7435.</title>
        <authorList>
            <person name="Kuberl A."/>
            <person name="Schneider J."/>
            <person name="Thallinger G.G."/>
            <person name="Anderl I."/>
            <person name="Wibberg D."/>
            <person name="Hajek T."/>
            <person name="Jaenicke S."/>
            <person name="Brinkrolf K."/>
            <person name="Goesmann A."/>
            <person name="Szczepanowski R."/>
            <person name="Puhler A."/>
            <person name="Schwab H."/>
            <person name="Glieder A."/>
            <person name="Pichler H."/>
        </authorList>
    </citation>
    <scope>NUCLEOTIDE SEQUENCE [LARGE SCALE GENOMIC DNA]</scope>
    <source>
        <strain evidence="3">ATCC 76273 / CBS 7435 / CECT 11047 / NRRL Y-11430 / Wegner 21-1</strain>
    </source>
</reference>
<accession>F2R0L1</accession>
<evidence type="ECO:0000313" key="2">
    <source>
        <dbReference type="EMBL" id="CCA41189.2"/>
    </source>
</evidence>
<name>F2R0L1_KOMPC</name>
<evidence type="ECO:0000259" key="1">
    <source>
        <dbReference type="Pfam" id="PF03161"/>
    </source>
</evidence>
<dbReference type="GO" id="GO:0045292">
    <property type="term" value="P:mRNA cis splicing, via spliceosome"/>
    <property type="evidence" value="ECO:0007669"/>
    <property type="project" value="TreeGrafter"/>
</dbReference>
<protein>
    <recommendedName>
        <fullName evidence="1">Homing endonuclease LAGLIDADG domain-containing protein</fullName>
    </recommendedName>
</protein>
<dbReference type="PANTHER" id="PTHR47539:SF1">
    <property type="entry name" value="PENTATRICOPEPTIDE REPEAT-CONTAINING PROTEIN OTP51, CHLOROPLASTIC"/>
    <property type="match status" value="1"/>
</dbReference>
<dbReference type="AlphaFoldDB" id="F2R0L1"/>